<dbReference type="InterPro" id="IPR006311">
    <property type="entry name" value="TAT_signal"/>
</dbReference>
<dbReference type="RefSeq" id="WP_231440312.1">
    <property type="nucleotide sequence ID" value="NZ_JAJOMB010000004.1"/>
</dbReference>
<feature type="signal peptide" evidence="2">
    <location>
        <begin position="1"/>
        <end position="24"/>
    </location>
</feature>
<keyword evidence="4" id="KW-1185">Reference proteome</keyword>
<feature type="chain" id="PRO_5040884858" evidence="2">
    <location>
        <begin position="25"/>
        <end position="78"/>
    </location>
</feature>
<evidence type="ECO:0000313" key="3">
    <source>
        <dbReference type="EMBL" id="MCD5311134.1"/>
    </source>
</evidence>
<dbReference type="Proteomes" id="UP001138997">
    <property type="component" value="Unassembled WGS sequence"/>
</dbReference>
<evidence type="ECO:0000313" key="4">
    <source>
        <dbReference type="Proteomes" id="UP001138997"/>
    </source>
</evidence>
<evidence type="ECO:0000256" key="1">
    <source>
        <dbReference type="SAM" id="MobiDB-lite"/>
    </source>
</evidence>
<dbReference type="PROSITE" id="PS51318">
    <property type="entry name" value="TAT"/>
    <property type="match status" value="1"/>
</dbReference>
<name>A0A9X1NCA9_9ACTN</name>
<proteinExistence type="predicted"/>
<reference evidence="3" key="1">
    <citation type="submission" date="2021-11" db="EMBL/GenBank/DDBJ databases">
        <title>Streptomyces corallinus and Kineosporia corallina sp. nov., two new coral-derived marine actinobacteria.</title>
        <authorList>
            <person name="Buangrab K."/>
            <person name="Sutthacheep M."/>
            <person name="Yeemin T."/>
            <person name="Harunari E."/>
            <person name="Igarashi Y."/>
            <person name="Sripreechasak P."/>
            <person name="Kanchanasin P."/>
            <person name="Tanasupawat S."/>
            <person name="Phongsopitanun W."/>
        </authorList>
    </citation>
    <scope>NUCLEOTIDE SEQUENCE</scope>
    <source>
        <strain evidence="3">JCM 31032</strain>
    </source>
</reference>
<evidence type="ECO:0000256" key="2">
    <source>
        <dbReference type="SAM" id="SignalP"/>
    </source>
</evidence>
<dbReference type="PROSITE" id="PS51257">
    <property type="entry name" value="PROKAR_LIPOPROTEIN"/>
    <property type="match status" value="1"/>
</dbReference>
<protein>
    <submittedName>
        <fullName evidence="3">Uncharacterized protein</fullName>
    </submittedName>
</protein>
<dbReference type="EMBL" id="JAJOMB010000004">
    <property type="protein sequence ID" value="MCD5311134.1"/>
    <property type="molecule type" value="Genomic_DNA"/>
</dbReference>
<organism evidence="3 4">
    <name type="scientific">Kineosporia babensis</name>
    <dbReference type="NCBI Taxonomy" id="499548"/>
    <lineage>
        <taxon>Bacteria</taxon>
        <taxon>Bacillati</taxon>
        <taxon>Actinomycetota</taxon>
        <taxon>Actinomycetes</taxon>
        <taxon>Kineosporiales</taxon>
        <taxon>Kineosporiaceae</taxon>
        <taxon>Kineosporia</taxon>
    </lineage>
</organism>
<sequence>MTSSLPRRLLLQAGLAGAALTASACSSDESPQAQATTSPTTATAGVNVLLVYFPEPGRTTTTAAEGFSRSATPRSWPT</sequence>
<comment type="caution">
    <text evidence="3">The sequence shown here is derived from an EMBL/GenBank/DDBJ whole genome shotgun (WGS) entry which is preliminary data.</text>
</comment>
<gene>
    <name evidence="3" type="ORF">LR394_09515</name>
</gene>
<keyword evidence="2" id="KW-0732">Signal</keyword>
<accession>A0A9X1NCA9</accession>
<feature type="region of interest" description="Disordered" evidence="1">
    <location>
        <begin position="58"/>
        <end position="78"/>
    </location>
</feature>
<dbReference type="AlphaFoldDB" id="A0A9X1NCA9"/>